<dbReference type="Gene3D" id="3.40.50.720">
    <property type="entry name" value="NAD(P)-binding Rossmann-like Domain"/>
    <property type="match status" value="1"/>
</dbReference>
<evidence type="ECO:0000313" key="1">
    <source>
        <dbReference type="EMBL" id="CAG8677609.1"/>
    </source>
</evidence>
<accession>A0A9N9EJD0</accession>
<dbReference type="EMBL" id="CAJVPZ010017008">
    <property type="protein sequence ID" value="CAG8677609.1"/>
    <property type="molecule type" value="Genomic_DNA"/>
</dbReference>
<gene>
    <name evidence="1" type="ORF">RFULGI_LOCUS9479</name>
</gene>
<reference evidence="1" key="1">
    <citation type="submission" date="2021-06" db="EMBL/GenBank/DDBJ databases">
        <authorList>
            <person name="Kallberg Y."/>
            <person name="Tangrot J."/>
            <person name="Rosling A."/>
        </authorList>
    </citation>
    <scope>NUCLEOTIDE SEQUENCE</scope>
    <source>
        <strain evidence="1">IN212</strain>
    </source>
</reference>
<dbReference type="AlphaFoldDB" id="A0A9N9EJD0"/>
<feature type="non-terminal residue" evidence="1">
    <location>
        <position position="1"/>
    </location>
</feature>
<protein>
    <submittedName>
        <fullName evidence="1">7935_t:CDS:1</fullName>
    </submittedName>
</protein>
<organism evidence="1 2">
    <name type="scientific">Racocetra fulgida</name>
    <dbReference type="NCBI Taxonomy" id="60492"/>
    <lineage>
        <taxon>Eukaryota</taxon>
        <taxon>Fungi</taxon>
        <taxon>Fungi incertae sedis</taxon>
        <taxon>Mucoromycota</taxon>
        <taxon>Glomeromycotina</taxon>
        <taxon>Glomeromycetes</taxon>
        <taxon>Diversisporales</taxon>
        <taxon>Gigasporaceae</taxon>
        <taxon>Racocetra</taxon>
    </lineage>
</organism>
<name>A0A9N9EJD0_9GLOM</name>
<comment type="caution">
    <text evidence="1">The sequence shown here is derived from an EMBL/GenBank/DDBJ whole genome shotgun (WGS) entry which is preliminary data.</text>
</comment>
<keyword evidence="2" id="KW-1185">Reference proteome</keyword>
<proteinExistence type="predicted"/>
<sequence length="48" mass="5738">MTEYVAEEWSTECVELWDMDMADLHSVKNFANKFIKEVGELHYLWNNA</sequence>
<dbReference type="InterPro" id="IPR036291">
    <property type="entry name" value="NAD(P)-bd_dom_sf"/>
</dbReference>
<dbReference type="Proteomes" id="UP000789396">
    <property type="component" value="Unassembled WGS sequence"/>
</dbReference>
<evidence type="ECO:0000313" key="2">
    <source>
        <dbReference type="Proteomes" id="UP000789396"/>
    </source>
</evidence>
<dbReference type="SUPFAM" id="SSF51735">
    <property type="entry name" value="NAD(P)-binding Rossmann-fold domains"/>
    <property type="match status" value="1"/>
</dbReference>
<dbReference type="OrthoDB" id="542013at2759"/>